<accession>A0ABX2CSP1</accession>
<dbReference type="PANTHER" id="PTHR36109:SF2">
    <property type="entry name" value="MEMBRANE PROTEIN"/>
    <property type="match status" value="1"/>
</dbReference>
<evidence type="ECO:0000313" key="1">
    <source>
        <dbReference type="EMBL" id="NQE33431.1"/>
    </source>
</evidence>
<dbReference type="EMBL" id="SRRZ01000014">
    <property type="protein sequence ID" value="NQE33431.1"/>
    <property type="molecule type" value="Genomic_DNA"/>
</dbReference>
<gene>
    <name evidence="1" type="ORF">E5S67_01150</name>
</gene>
<evidence type="ECO:0000313" key="2">
    <source>
        <dbReference type="Proteomes" id="UP000702425"/>
    </source>
</evidence>
<protein>
    <recommendedName>
        <fullName evidence="3">General stress protein 17M-like domain-containing protein</fullName>
    </recommendedName>
</protein>
<proteinExistence type="predicted"/>
<dbReference type="InterPro" id="IPR052948">
    <property type="entry name" value="Low_temp-induced_all0457"/>
</dbReference>
<sequence length="177" mass="18022">MVTSNQTRALGLFSNREDAEQALTELKSSGFPMDKVSVVARDAGESVGETETIAQVGDKNLDTGAGVVGDTLTNSALATLLVGLGSLAIPGIGPMIAAGTFGASLVATVASTGVAAATFGGVVKALTDLGIPEETARIYTDRLRAGDYLVVVDGAEDDISRAQGIFSSRGIQNWGVF</sequence>
<evidence type="ECO:0008006" key="3">
    <source>
        <dbReference type="Google" id="ProtNLM"/>
    </source>
</evidence>
<dbReference type="PANTHER" id="PTHR36109">
    <property type="entry name" value="MEMBRANE PROTEIN-RELATED"/>
    <property type="match status" value="1"/>
</dbReference>
<reference evidence="1 2" key="1">
    <citation type="journal article" date="2020" name="Sci. Rep.">
        <title>A novel cyanobacterial geosmin producer, revising GeoA distribution and dispersion patterns in Bacteria.</title>
        <authorList>
            <person name="Churro C."/>
            <person name="Semedo-Aguiar A.P."/>
            <person name="Silva A.D."/>
            <person name="Pereira-Leal J.B."/>
            <person name="Leite R.B."/>
        </authorList>
    </citation>
    <scope>NUCLEOTIDE SEQUENCE [LARGE SCALE GENOMIC DNA]</scope>
    <source>
        <strain evidence="1 2">IPMA8</strain>
    </source>
</reference>
<dbReference type="RefSeq" id="WP_172186105.1">
    <property type="nucleotide sequence ID" value="NZ_CAWPPK010000046.1"/>
</dbReference>
<dbReference type="Proteomes" id="UP000702425">
    <property type="component" value="Unassembled WGS sequence"/>
</dbReference>
<keyword evidence="2" id="KW-1185">Reference proteome</keyword>
<organism evidence="1 2">
    <name type="scientific">Microcoleus asticus IPMA8</name>
    <dbReference type="NCBI Taxonomy" id="2563858"/>
    <lineage>
        <taxon>Bacteria</taxon>
        <taxon>Bacillati</taxon>
        <taxon>Cyanobacteriota</taxon>
        <taxon>Cyanophyceae</taxon>
        <taxon>Oscillatoriophycideae</taxon>
        <taxon>Oscillatoriales</taxon>
        <taxon>Microcoleaceae</taxon>
        <taxon>Microcoleus</taxon>
        <taxon>Microcoleus asticus</taxon>
    </lineage>
</organism>
<comment type="caution">
    <text evidence="1">The sequence shown here is derived from an EMBL/GenBank/DDBJ whole genome shotgun (WGS) entry which is preliminary data.</text>
</comment>
<name>A0ABX2CSP1_9CYAN</name>